<dbReference type="PANTHER" id="PTHR11895:SF7">
    <property type="entry name" value="GLUTAMYL-TRNA(GLN) AMIDOTRANSFERASE SUBUNIT A, MITOCHONDRIAL"/>
    <property type="match status" value="1"/>
</dbReference>
<dbReference type="SUPFAM" id="SSF75304">
    <property type="entry name" value="Amidase signature (AS) enzymes"/>
    <property type="match status" value="1"/>
</dbReference>
<gene>
    <name evidence="3" type="ORF">Nans01_22820</name>
</gene>
<accession>A0A9W6P6H0</accession>
<reference evidence="3" key="1">
    <citation type="submission" date="2023-02" db="EMBL/GenBank/DDBJ databases">
        <title>Nocardiopsis ansamitocini NBRC 112285.</title>
        <authorList>
            <person name="Ichikawa N."/>
            <person name="Sato H."/>
            <person name="Tonouchi N."/>
        </authorList>
    </citation>
    <scope>NUCLEOTIDE SEQUENCE</scope>
    <source>
        <strain evidence="3">NBRC 112285</strain>
    </source>
</reference>
<dbReference type="GO" id="GO:0003824">
    <property type="term" value="F:catalytic activity"/>
    <property type="evidence" value="ECO:0007669"/>
    <property type="project" value="InterPro"/>
</dbReference>
<sequence>MSEIHDFTAVEQAELISRRELSPVEITDHYLDRIDRLNHEVGAFITVAPELAREQALTAEKRVLSDTPELLPPLLGVSVPLKDLDMVAGMTCTWGSALFTEHVPELDEAFVAELRLAGAVFTGKTNTPEFGASCYTENDIAPPARTPWDLTRSAGGSSGGAAAAVAAGLAPLAQGSDGGGSIRIPASACGLFGIKPSRGRVSAAPARPDLIGLSATGPLARTVADAALLLDVIAISRPGDYYSAPPLPEGDSFLAHTGRAPGRLRIARFAAPNVEGATVHPDVLVAYENAALLLADLGHDVEEIDHPFDAGLLDHFEVVWTVLAARTPVAPSDESGLRPLTRWLREKGRSVSATEYLDATTRLQSANRAALSAMAPYDAVLTPTLGLPPVPIGHFDADGDPRAEFARMTEFTPFTSMFNISGQPAVSVPLHTGPEGLPIGIQLAGRIGGEGTLISLSAQLESARPWSDRKPEIWFR</sequence>
<dbReference type="Gene3D" id="3.90.1300.10">
    <property type="entry name" value="Amidase signature (AS) domain"/>
    <property type="match status" value="1"/>
</dbReference>
<dbReference type="PROSITE" id="PS00571">
    <property type="entry name" value="AMIDASES"/>
    <property type="match status" value="1"/>
</dbReference>
<feature type="domain" description="Amidase" evidence="2">
    <location>
        <begin position="25"/>
        <end position="453"/>
    </location>
</feature>
<evidence type="ECO:0000313" key="4">
    <source>
        <dbReference type="Proteomes" id="UP001165092"/>
    </source>
</evidence>
<dbReference type="EMBL" id="BSQG01000003">
    <property type="protein sequence ID" value="GLU47931.1"/>
    <property type="molecule type" value="Genomic_DNA"/>
</dbReference>
<dbReference type="InterPro" id="IPR023631">
    <property type="entry name" value="Amidase_dom"/>
</dbReference>
<organism evidence="3 4">
    <name type="scientific">Nocardiopsis ansamitocini</name>
    <dbReference type="NCBI Taxonomy" id="1670832"/>
    <lineage>
        <taxon>Bacteria</taxon>
        <taxon>Bacillati</taxon>
        <taxon>Actinomycetota</taxon>
        <taxon>Actinomycetes</taxon>
        <taxon>Streptosporangiales</taxon>
        <taxon>Nocardiopsidaceae</taxon>
        <taxon>Nocardiopsis</taxon>
    </lineage>
</organism>
<evidence type="ECO:0000259" key="2">
    <source>
        <dbReference type="Pfam" id="PF01425"/>
    </source>
</evidence>
<comment type="caution">
    <text evidence="3">The sequence shown here is derived from an EMBL/GenBank/DDBJ whole genome shotgun (WGS) entry which is preliminary data.</text>
</comment>
<dbReference type="InterPro" id="IPR036928">
    <property type="entry name" value="AS_sf"/>
</dbReference>
<comment type="similarity">
    <text evidence="1">Belongs to the amidase family.</text>
</comment>
<evidence type="ECO:0000256" key="1">
    <source>
        <dbReference type="ARBA" id="ARBA00009199"/>
    </source>
</evidence>
<dbReference type="InterPro" id="IPR000120">
    <property type="entry name" value="Amidase"/>
</dbReference>
<evidence type="ECO:0000313" key="3">
    <source>
        <dbReference type="EMBL" id="GLU47931.1"/>
    </source>
</evidence>
<dbReference type="InterPro" id="IPR020556">
    <property type="entry name" value="Amidase_CS"/>
</dbReference>
<protein>
    <submittedName>
        <fullName evidence="3">Amidase</fullName>
    </submittedName>
</protein>
<dbReference type="PANTHER" id="PTHR11895">
    <property type="entry name" value="TRANSAMIDASE"/>
    <property type="match status" value="1"/>
</dbReference>
<dbReference type="Proteomes" id="UP001165092">
    <property type="component" value="Unassembled WGS sequence"/>
</dbReference>
<proteinExistence type="inferred from homology"/>
<dbReference type="Pfam" id="PF01425">
    <property type="entry name" value="Amidase"/>
    <property type="match status" value="1"/>
</dbReference>
<dbReference type="RefSeq" id="WP_285759240.1">
    <property type="nucleotide sequence ID" value="NZ_BSQG01000003.1"/>
</dbReference>
<name>A0A9W6P6H0_9ACTN</name>
<dbReference type="AlphaFoldDB" id="A0A9W6P6H0"/>
<keyword evidence="4" id="KW-1185">Reference proteome</keyword>